<dbReference type="Proteomes" id="UP000233551">
    <property type="component" value="Unassembled WGS sequence"/>
</dbReference>
<sequence length="79" mass="8110">MHVRRARCTESAAGVHGRRGGRAGVHAGAVWRAACARTGVWRAGVRGDGLLARGPASGARACGDECTVHPRARPSPGIT</sequence>
<dbReference type="AlphaFoldDB" id="A0A2I0JYY3"/>
<evidence type="ECO:0000313" key="3">
    <source>
        <dbReference type="Proteomes" id="UP000233551"/>
    </source>
</evidence>
<name>A0A2I0JYY3_PUNGR</name>
<organism evidence="2 3">
    <name type="scientific">Punica granatum</name>
    <name type="common">Pomegranate</name>
    <dbReference type="NCBI Taxonomy" id="22663"/>
    <lineage>
        <taxon>Eukaryota</taxon>
        <taxon>Viridiplantae</taxon>
        <taxon>Streptophyta</taxon>
        <taxon>Embryophyta</taxon>
        <taxon>Tracheophyta</taxon>
        <taxon>Spermatophyta</taxon>
        <taxon>Magnoliopsida</taxon>
        <taxon>eudicotyledons</taxon>
        <taxon>Gunneridae</taxon>
        <taxon>Pentapetalae</taxon>
        <taxon>rosids</taxon>
        <taxon>malvids</taxon>
        <taxon>Myrtales</taxon>
        <taxon>Lythraceae</taxon>
        <taxon>Punica</taxon>
    </lineage>
</organism>
<gene>
    <name evidence="2" type="ORF">CRG98_018078</name>
</gene>
<reference evidence="2 3" key="1">
    <citation type="submission" date="2017-11" db="EMBL/GenBank/DDBJ databases">
        <title>De-novo sequencing of pomegranate (Punica granatum L.) genome.</title>
        <authorList>
            <person name="Akparov Z."/>
            <person name="Amiraslanov A."/>
            <person name="Hajiyeva S."/>
            <person name="Abbasov M."/>
            <person name="Kaur K."/>
            <person name="Hamwieh A."/>
            <person name="Solovyev V."/>
            <person name="Salamov A."/>
            <person name="Braich B."/>
            <person name="Kosarev P."/>
            <person name="Mahmoud A."/>
            <person name="Hajiyev E."/>
            <person name="Babayeva S."/>
            <person name="Izzatullayeva V."/>
            <person name="Mammadov A."/>
            <person name="Mammadov A."/>
            <person name="Sharifova S."/>
            <person name="Ojaghi J."/>
            <person name="Eynullazada K."/>
            <person name="Bayramov B."/>
            <person name="Abdulazimova A."/>
            <person name="Shahmuradov I."/>
        </authorList>
    </citation>
    <scope>NUCLEOTIDE SEQUENCE [LARGE SCALE GENOMIC DNA]</scope>
    <source>
        <strain evidence="3">cv. AG2017</strain>
        <tissue evidence="2">Leaf</tissue>
    </source>
</reference>
<evidence type="ECO:0000256" key="1">
    <source>
        <dbReference type="SAM" id="MobiDB-lite"/>
    </source>
</evidence>
<keyword evidence="3" id="KW-1185">Reference proteome</keyword>
<proteinExistence type="predicted"/>
<accession>A0A2I0JYY3</accession>
<evidence type="ECO:0000313" key="2">
    <source>
        <dbReference type="EMBL" id="PKI61531.1"/>
    </source>
</evidence>
<feature type="region of interest" description="Disordered" evidence="1">
    <location>
        <begin position="1"/>
        <end position="23"/>
    </location>
</feature>
<dbReference type="EMBL" id="PGOL01001029">
    <property type="protein sequence ID" value="PKI61531.1"/>
    <property type="molecule type" value="Genomic_DNA"/>
</dbReference>
<protein>
    <submittedName>
        <fullName evidence="2">Uncharacterized protein</fullName>
    </submittedName>
</protein>
<comment type="caution">
    <text evidence="2">The sequence shown here is derived from an EMBL/GenBank/DDBJ whole genome shotgun (WGS) entry which is preliminary data.</text>
</comment>